<feature type="signal peptide" evidence="2">
    <location>
        <begin position="1"/>
        <end position="21"/>
    </location>
</feature>
<dbReference type="EMBL" id="JAIZAY010000023">
    <property type="protein sequence ID" value="KAJ8019631.1"/>
    <property type="molecule type" value="Genomic_DNA"/>
</dbReference>
<dbReference type="OrthoDB" id="10457513at2759"/>
<gene>
    <name evidence="3" type="ORF">HOLleu_41288</name>
</gene>
<accession>A0A9Q0YDS2</accession>
<comment type="caution">
    <text evidence="3">The sequence shown here is derived from an EMBL/GenBank/DDBJ whole genome shotgun (WGS) entry which is preliminary data.</text>
</comment>
<evidence type="ECO:0000313" key="3">
    <source>
        <dbReference type="EMBL" id="KAJ8019631.1"/>
    </source>
</evidence>
<organism evidence="3 4">
    <name type="scientific">Holothuria leucospilota</name>
    <name type="common">Black long sea cucumber</name>
    <name type="synonym">Mertensiothuria leucospilota</name>
    <dbReference type="NCBI Taxonomy" id="206669"/>
    <lineage>
        <taxon>Eukaryota</taxon>
        <taxon>Metazoa</taxon>
        <taxon>Echinodermata</taxon>
        <taxon>Eleutherozoa</taxon>
        <taxon>Echinozoa</taxon>
        <taxon>Holothuroidea</taxon>
        <taxon>Aspidochirotacea</taxon>
        <taxon>Aspidochirotida</taxon>
        <taxon>Holothuriidae</taxon>
        <taxon>Holothuria</taxon>
    </lineage>
</organism>
<dbReference type="Proteomes" id="UP001152320">
    <property type="component" value="Chromosome 23"/>
</dbReference>
<evidence type="ECO:0000256" key="1">
    <source>
        <dbReference type="ARBA" id="ARBA00022729"/>
    </source>
</evidence>
<proteinExistence type="predicted"/>
<dbReference type="SUPFAM" id="SSF57302">
    <property type="entry name" value="Snake toxin-like"/>
    <property type="match status" value="1"/>
</dbReference>
<feature type="chain" id="PRO_5040420849" evidence="2">
    <location>
        <begin position="22"/>
        <end position="250"/>
    </location>
</feature>
<name>A0A9Q0YDS2_HOLLE</name>
<sequence>MGGHLFLSSFVFCDLITSSSLDINATDTFCPIKNTVYCLQCYHCDDSLNNACNFSKLVQCPDDMDVCSLEATWFGYLYTEMTMVKSCKPSNLCPNGVTHNKTSSCVRTHNGLSCTMCCDTNGCNNGANGGIPRPPPKPPVPQTLINRLIGSCPNRGKECETVLTWSGKFDVDSRLQVARRCDVEEEYLDKIHPHQYREGIECNGEDGQDFCVTCCTGDQCYSQAICSKSNYFLLVVLVIFVSFVNHWRIQ</sequence>
<dbReference type="AlphaFoldDB" id="A0A9Q0YDS2"/>
<evidence type="ECO:0000313" key="4">
    <source>
        <dbReference type="Proteomes" id="UP001152320"/>
    </source>
</evidence>
<dbReference type="InterPro" id="IPR018363">
    <property type="entry name" value="CD59_antigen_CS"/>
</dbReference>
<protein>
    <submittedName>
        <fullName evidence="3">Uncharacterized protein</fullName>
    </submittedName>
</protein>
<keyword evidence="1 2" id="KW-0732">Signal</keyword>
<reference evidence="3" key="1">
    <citation type="submission" date="2021-10" db="EMBL/GenBank/DDBJ databases">
        <title>Tropical sea cucumber genome reveals ecological adaptation and Cuvierian tubules defense mechanism.</title>
        <authorList>
            <person name="Chen T."/>
        </authorList>
    </citation>
    <scope>NUCLEOTIDE SEQUENCE</scope>
    <source>
        <strain evidence="3">Nanhai2018</strain>
        <tissue evidence="3">Muscle</tissue>
    </source>
</reference>
<dbReference type="PROSITE" id="PS00983">
    <property type="entry name" value="LY6_UPAR"/>
    <property type="match status" value="1"/>
</dbReference>
<keyword evidence="4" id="KW-1185">Reference proteome</keyword>
<evidence type="ECO:0000256" key="2">
    <source>
        <dbReference type="SAM" id="SignalP"/>
    </source>
</evidence>
<dbReference type="InterPro" id="IPR045860">
    <property type="entry name" value="Snake_toxin-like_sf"/>
</dbReference>